<feature type="compositionally biased region" description="Low complexity" evidence="1">
    <location>
        <begin position="303"/>
        <end position="337"/>
    </location>
</feature>
<feature type="compositionally biased region" description="Acidic residues" evidence="1">
    <location>
        <begin position="634"/>
        <end position="646"/>
    </location>
</feature>
<dbReference type="PANTHER" id="PTHR47822">
    <property type="entry name" value="CARBOHYDRATE BINDING DOMAIN CONTAINING PROTEIN"/>
    <property type="match status" value="1"/>
</dbReference>
<organism evidence="2 3">
    <name type="scientific">Cyclospora cayetanensis</name>
    <dbReference type="NCBI Taxonomy" id="88456"/>
    <lineage>
        <taxon>Eukaryota</taxon>
        <taxon>Sar</taxon>
        <taxon>Alveolata</taxon>
        <taxon>Apicomplexa</taxon>
        <taxon>Conoidasida</taxon>
        <taxon>Coccidia</taxon>
        <taxon>Eucoccidiorida</taxon>
        <taxon>Eimeriorina</taxon>
        <taxon>Eimeriidae</taxon>
        <taxon>Cyclospora</taxon>
    </lineage>
</organism>
<evidence type="ECO:0000313" key="2">
    <source>
        <dbReference type="EMBL" id="OEH76227.1"/>
    </source>
</evidence>
<dbReference type="VEuPathDB" id="ToxoDB:cyc_08034"/>
<feature type="compositionally biased region" description="Polar residues" evidence="1">
    <location>
        <begin position="265"/>
        <end position="299"/>
    </location>
</feature>
<evidence type="ECO:0000313" key="3">
    <source>
        <dbReference type="Proteomes" id="UP000095192"/>
    </source>
</evidence>
<keyword evidence="3" id="KW-1185">Reference proteome</keyword>
<evidence type="ECO:0008006" key="4">
    <source>
        <dbReference type="Google" id="ProtNLM"/>
    </source>
</evidence>
<dbReference type="SMART" id="SM00320">
    <property type="entry name" value="WD40"/>
    <property type="match status" value="2"/>
</dbReference>
<dbReference type="SUPFAM" id="SSF50978">
    <property type="entry name" value="WD40 repeat-like"/>
    <property type="match status" value="1"/>
</dbReference>
<dbReference type="Gene3D" id="2.130.10.10">
    <property type="entry name" value="YVTN repeat-like/Quinoprotein amine dehydrogenase"/>
    <property type="match status" value="1"/>
</dbReference>
<feature type="region of interest" description="Disordered" evidence="1">
    <location>
        <begin position="623"/>
        <end position="649"/>
    </location>
</feature>
<feature type="region of interest" description="Disordered" evidence="1">
    <location>
        <begin position="123"/>
        <end position="143"/>
    </location>
</feature>
<dbReference type="InterPro" id="IPR001680">
    <property type="entry name" value="WD40_rpt"/>
</dbReference>
<name>A0A1D3CYE7_9EIME</name>
<feature type="region of interest" description="Disordered" evidence="1">
    <location>
        <begin position="264"/>
        <end position="358"/>
    </location>
</feature>
<gene>
    <name evidence="2" type="ORF">cyc_08034</name>
</gene>
<dbReference type="InterPro" id="IPR036322">
    <property type="entry name" value="WD40_repeat_dom_sf"/>
</dbReference>
<dbReference type="AlphaFoldDB" id="A0A1D3CYE7"/>
<dbReference type="InParanoid" id="A0A1D3CYE7"/>
<dbReference type="InterPro" id="IPR015943">
    <property type="entry name" value="WD40/YVTN_repeat-like_dom_sf"/>
</dbReference>
<evidence type="ECO:0000256" key="1">
    <source>
        <dbReference type="SAM" id="MobiDB-lite"/>
    </source>
</evidence>
<accession>A0A1D3CYE7</accession>
<dbReference type="VEuPathDB" id="ToxoDB:LOC34623858"/>
<dbReference type="PANTHER" id="PTHR47822:SF2">
    <property type="entry name" value="F-BOX AND WD-40 DOMAIN PROTEIN 7"/>
    <property type="match status" value="1"/>
</dbReference>
<feature type="compositionally biased region" description="Pro residues" evidence="1">
    <location>
        <begin position="124"/>
        <end position="137"/>
    </location>
</feature>
<dbReference type="EMBL" id="JROU02001504">
    <property type="protein sequence ID" value="OEH76227.1"/>
    <property type="molecule type" value="Genomic_DNA"/>
</dbReference>
<feature type="compositionally biased region" description="Polar residues" evidence="1">
    <location>
        <begin position="339"/>
        <end position="355"/>
    </location>
</feature>
<comment type="caution">
    <text evidence="2">The sequence shown here is derived from an EMBL/GenBank/DDBJ whole genome shotgun (WGS) entry which is preliminary data.</text>
</comment>
<protein>
    <recommendedName>
        <fullName evidence="4">WD domain, G-beta repeat-containing protein</fullName>
    </recommendedName>
</protein>
<reference evidence="2 3" key="1">
    <citation type="journal article" date="2016" name="BMC Genomics">
        <title>Comparative genomics reveals Cyclospora cayetanensis possesses coccidia-like metabolism and invasion components but unique surface antigens.</title>
        <authorList>
            <person name="Liu S."/>
            <person name="Wang L."/>
            <person name="Zheng H."/>
            <person name="Xu Z."/>
            <person name="Roellig D.M."/>
            <person name="Li N."/>
            <person name="Frace M.A."/>
            <person name="Tang K."/>
            <person name="Arrowood M.J."/>
            <person name="Moss D.M."/>
            <person name="Zhang L."/>
            <person name="Feng Y."/>
            <person name="Xiao L."/>
        </authorList>
    </citation>
    <scope>NUCLEOTIDE SEQUENCE [LARGE SCALE GENOMIC DNA]</scope>
    <source>
        <strain evidence="2 3">CHN_HEN01</strain>
    </source>
</reference>
<dbReference type="Proteomes" id="UP000095192">
    <property type="component" value="Unassembled WGS sequence"/>
</dbReference>
<proteinExistence type="predicted"/>
<feature type="region of interest" description="Disordered" evidence="1">
    <location>
        <begin position="15"/>
        <end position="42"/>
    </location>
</feature>
<sequence length="723" mass="75190">MRLIPLFVYGSDEPELPVPRSQTLLPPPGGEMPAGSGCPSGPKEGRNCYSIVSLRISWVTRRKLSEGKQIAPVTCVAWEPSAAPQLFSEEGKALGYSLLLLATTGAGQIVQCLVTAIPSAAEPPITPAAPEPPPPAKETPLPNDHPTRGIVPFFVDEVIPVRLLKSSPGPEAPAVPPTPESPPAAFVPSVHYTIAEVWREEIPQEQLLCCAFSSRGDAFAAAGRGRTVYVFDTATKHLIHSLSRASPENPLLARTLRAAVAGGNAPTTTTTQAVGVSARAQQQQDPLALSSPPNLTNATAGLRPTAPERTAPATASTSQASPGAAAAPVAVAPHGPGLSTANPATTQSSGVTSQRAPAAVPRHPLALCVGSSEHHAHGNRIVQVLFLPEDKDFVKSNRKQQVPKLLTKHTIISCGVDSTIQLWSTERQLSVGGTAECSPLGESVVLLSPSAALVASHRDERQLMILKLPEFEVQQVLDANMACICGPSGPSPEAPRLLPTPLGDGDGNNTLISKAPLDEGVLTTQFYCCRVAVLPEGRVAACCGGNRHQIRTYFLPSGLEQACTGGGGAASSSNSSNTCPCSRNAFHLFGLETVQHPPLTLDPAAIAMAPQVQHSIISSFAVRPASKPPVEEQQQQEEEERPEEDVSSAAVSGILMAAVQGQVAVYGITGGPSDLTGGRQGSTHSIAGAQLCLGSTGSSFVPLMQLEDAITALAFSASNLDVS</sequence>